<name>A0ABT8A7S4_9PROT</name>
<evidence type="ECO:0000256" key="12">
    <source>
        <dbReference type="ARBA" id="ARBA00023136"/>
    </source>
</evidence>
<keyword evidence="8" id="KW-0378">Hydrolase</keyword>
<evidence type="ECO:0000259" key="14">
    <source>
        <dbReference type="Pfam" id="PF02163"/>
    </source>
</evidence>
<evidence type="ECO:0000256" key="9">
    <source>
        <dbReference type="ARBA" id="ARBA00022833"/>
    </source>
</evidence>
<evidence type="ECO:0000256" key="4">
    <source>
        <dbReference type="ARBA" id="ARBA00022475"/>
    </source>
</evidence>
<feature type="transmembrane region" description="Helical" evidence="13">
    <location>
        <begin position="12"/>
        <end position="37"/>
    </location>
</feature>
<comment type="similarity">
    <text evidence="3">Belongs to the peptidase M50B family.</text>
</comment>
<dbReference type="EMBL" id="JAUFPN010000147">
    <property type="protein sequence ID" value="MDN3565471.1"/>
    <property type="molecule type" value="Genomic_DNA"/>
</dbReference>
<feature type="transmembrane region" description="Helical" evidence="13">
    <location>
        <begin position="58"/>
        <end position="82"/>
    </location>
</feature>
<dbReference type="InterPro" id="IPR052348">
    <property type="entry name" value="Metallopeptidase_M50B"/>
</dbReference>
<comment type="caution">
    <text evidence="15">The sequence shown here is derived from an EMBL/GenBank/DDBJ whole genome shotgun (WGS) entry which is preliminary data.</text>
</comment>
<comment type="cofactor">
    <cofactor evidence="1">
        <name>Zn(2+)</name>
        <dbReference type="ChEBI" id="CHEBI:29105"/>
    </cofactor>
</comment>
<feature type="transmembrane region" description="Helical" evidence="13">
    <location>
        <begin position="141"/>
        <end position="162"/>
    </location>
</feature>
<evidence type="ECO:0000256" key="7">
    <source>
        <dbReference type="ARBA" id="ARBA00022723"/>
    </source>
</evidence>
<evidence type="ECO:0000256" key="10">
    <source>
        <dbReference type="ARBA" id="ARBA00022989"/>
    </source>
</evidence>
<dbReference type="RefSeq" id="WP_290317303.1">
    <property type="nucleotide sequence ID" value="NZ_JAUFPN010000147.1"/>
</dbReference>
<dbReference type="GO" id="GO:0008233">
    <property type="term" value="F:peptidase activity"/>
    <property type="evidence" value="ECO:0007669"/>
    <property type="project" value="UniProtKB-KW"/>
</dbReference>
<keyword evidence="9" id="KW-0862">Zinc</keyword>
<organism evidence="15 16">
    <name type="scientific">Paeniroseomonas aquatica</name>
    <dbReference type="NCBI Taxonomy" id="373043"/>
    <lineage>
        <taxon>Bacteria</taxon>
        <taxon>Pseudomonadati</taxon>
        <taxon>Pseudomonadota</taxon>
        <taxon>Alphaproteobacteria</taxon>
        <taxon>Acetobacterales</taxon>
        <taxon>Acetobacteraceae</taxon>
        <taxon>Paeniroseomonas</taxon>
    </lineage>
</organism>
<dbReference type="CDD" id="cd06158">
    <property type="entry name" value="S2P-M50_like_1"/>
    <property type="match status" value="1"/>
</dbReference>
<proteinExistence type="inferred from homology"/>
<comment type="subcellular location">
    <subcellularLocation>
        <location evidence="2">Cell membrane</location>
        <topology evidence="2">Multi-pass membrane protein</topology>
    </subcellularLocation>
</comment>
<gene>
    <name evidence="15" type="ORF">QWZ14_13970</name>
</gene>
<keyword evidence="5 15" id="KW-0645">Protease</keyword>
<dbReference type="PANTHER" id="PTHR35864:SF1">
    <property type="entry name" value="ZINC METALLOPROTEASE YWHC-RELATED"/>
    <property type="match status" value="1"/>
</dbReference>
<evidence type="ECO:0000256" key="1">
    <source>
        <dbReference type="ARBA" id="ARBA00001947"/>
    </source>
</evidence>
<keyword evidence="16" id="KW-1185">Reference proteome</keyword>
<dbReference type="GO" id="GO:0006508">
    <property type="term" value="P:proteolysis"/>
    <property type="evidence" value="ECO:0007669"/>
    <property type="project" value="UniProtKB-KW"/>
</dbReference>
<evidence type="ECO:0000313" key="16">
    <source>
        <dbReference type="Proteomes" id="UP001529369"/>
    </source>
</evidence>
<evidence type="ECO:0000256" key="3">
    <source>
        <dbReference type="ARBA" id="ARBA00007931"/>
    </source>
</evidence>
<evidence type="ECO:0000256" key="8">
    <source>
        <dbReference type="ARBA" id="ARBA00022801"/>
    </source>
</evidence>
<keyword evidence="6 13" id="KW-0812">Transmembrane</keyword>
<evidence type="ECO:0000256" key="5">
    <source>
        <dbReference type="ARBA" id="ARBA00022670"/>
    </source>
</evidence>
<keyword evidence="7" id="KW-0479">Metal-binding</keyword>
<evidence type="ECO:0000256" key="6">
    <source>
        <dbReference type="ARBA" id="ARBA00022692"/>
    </source>
</evidence>
<evidence type="ECO:0000256" key="2">
    <source>
        <dbReference type="ARBA" id="ARBA00004651"/>
    </source>
</evidence>
<keyword evidence="12 13" id="KW-0472">Membrane</keyword>
<dbReference type="Pfam" id="PF02163">
    <property type="entry name" value="Peptidase_M50"/>
    <property type="match status" value="1"/>
</dbReference>
<keyword evidence="11" id="KW-0482">Metalloprotease</keyword>
<dbReference type="Proteomes" id="UP001529369">
    <property type="component" value="Unassembled WGS sequence"/>
</dbReference>
<reference evidence="16" key="1">
    <citation type="journal article" date="2019" name="Int. J. Syst. Evol. Microbiol.">
        <title>The Global Catalogue of Microorganisms (GCM) 10K type strain sequencing project: providing services to taxonomists for standard genome sequencing and annotation.</title>
        <authorList>
            <consortium name="The Broad Institute Genomics Platform"/>
            <consortium name="The Broad Institute Genome Sequencing Center for Infectious Disease"/>
            <person name="Wu L."/>
            <person name="Ma J."/>
        </authorList>
    </citation>
    <scope>NUCLEOTIDE SEQUENCE [LARGE SCALE GENOMIC DNA]</scope>
    <source>
        <strain evidence="16">CECT 7131</strain>
    </source>
</reference>
<dbReference type="InterPro" id="IPR044537">
    <property type="entry name" value="Rip2-like"/>
</dbReference>
<sequence>MTEFLGWLPELLVAVVASVLAITLHEAAHGYAALWLGDDTAKRMGRLSLNPLRHVDRVGTVLVPGVLLLGQLLTLGRVEFMFGWAKPVPVDLRALANPRTGMMLVAAAGPAMNFALAMIAGLLAHPLLALEGIAPREAMQVGIHFIQLSILANLVLGLFNLLPIPPLDGGRIVAGLLPRALVLPYMRLERWGILIVLFGVFLLPRLTDGFDPVGWALRNVVARGFELVLRASGNG</sequence>
<evidence type="ECO:0000256" key="13">
    <source>
        <dbReference type="SAM" id="Phobius"/>
    </source>
</evidence>
<protein>
    <submittedName>
        <fullName evidence="15">Site-2 protease family protein</fullName>
    </submittedName>
</protein>
<evidence type="ECO:0000256" key="11">
    <source>
        <dbReference type="ARBA" id="ARBA00023049"/>
    </source>
</evidence>
<feature type="transmembrane region" description="Helical" evidence="13">
    <location>
        <begin position="102"/>
        <end position="129"/>
    </location>
</feature>
<keyword evidence="10 13" id="KW-1133">Transmembrane helix</keyword>
<feature type="transmembrane region" description="Helical" evidence="13">
    <location>
        <begin position="182"/>
        <end position="203"/>
    </location>
</feature>
<keyword evidence="4" id="KW-1003">Cell membrane</keyword>
<evidence type="ECO:0000313" key="15">
    <source>
        <dbReference type="EMBL" id="MDN3565471.1"/>
    </source>
</evidence>
<dbReference type="PANTHER" id="PTHR35864">
    <property type="entry name" value="ZINC METALLOPROTEASE MJ0611-RELATED"/>
    <property type="match status" value="1"/>
</dbReference>
<feature type="domain" description="Peptidase M50" evidence="14">
    <location>
        <begin position="137"/>
        <end position="180"/>
    </location>
</feature>
<accession>A0ABT8A7S4</accession>
<dbReference type="InterPro" id="IPR008915">
    <property type="entry name" value="Peptidase_M50"/>
</dbReference>